<proteinExistence type="predicted"/>
<sequence>MAFIFSPMNSQSADEILSWRYDEPYDFYNPDPAEIEESVQQFLNPQNAYYTITNAHGDLVAYCCYGADAQVRGGDYSADALDVGLGIRPNLTRRGLSIRVVDAVLKYGKSTFAPTLFRVTVAEFNKQALRICEKVGFQPIQTFQRNLDGKYFLVLTLKL</sequence>
<dbReference type="RefSeq" id="WP_190839075.1">
    <property type="nucleotide sequence ID" value="NZ_CAWPPI010000134.1"/>
</dbReference>
<dbReference type="InterPro" id="IPR016181">
    <property type="entry name" value="Acyl_CoA_acyltransferase"/>
</dbReference>
<evidence type="ECO:0000259" key="1">
    <source>
        <dbReference type="PROSITE" id="PS51186"/>
    </source>
</evidence>
<accession>A0A8J6XTE9</accession>
<dbReference type="AlphaFoldDB" id="A0A8J6XTE9"/>
<keyword evidence="3" id="KW-1185">Reference proteome</keyword>
<name>A0A8J6XTE9_9CYAN</name>
<organism evidence="2 3">
    <name type="scientific">Iningainema tapete BLCC-T55</name>
    <dbReference type="NCBI Taxonomy" id="2748662"/>
    <lineage>
        <taxon>Bacteria</taxon>
        <taxon>Bacillati</taxon>
        <taxon>Cyanobacteriota</taxon>
        <taxon>Cyanophyceae</taxon>
        <taxon>Nostocales</taxon>
        <taxon>Scytonemataceae</taxon>
        <taxon>Iningainema tapete</taxon>
    </lineage>
</organism>
<feature type="domain" description="N-acetyltransferase" evidence="1">
    <location>
        <begin position="3"/>
        <end position="158"/>
    </location>
</feature>
<evidence type="ECO:0000313" key="2">
    <source>
        <dbReference type="EMBL" id="MBD2778886.1"/>
    </source>
</evidence>
<dbReference type="Gene3D" id="3.40.630.30">
    <property type="match status" value="1"/>
</dbReference>
<dbReference type="PROSITE" id="PS51186">
    <property type="entry name" value="GNAT"/>
    <property type="match status" value="1"/>
</dbReference>
<protein>
    <submittedName>
        <fullName evidence="2">GNAT family N-acetyltransferase</fullName>
    </submittedName>
</protein>
<dbReference type="Pfam" id="PF13302">
    <property type="entry name" value="Acetyltransf_3"/>
    <property type="match status" value="1"/>
</dbReference>
<comment type="caution">
    <text evidence="2">The sequence shown here is derived from an EMBL/GenBank/DDBJ whole genome shotgun (WGS) entry which is preliminary data.</text>
</comment>
<reference evidence="2" key="1">
    <citation type="submission" date="2020-09" db="EMBL/GenBank/DDBJ databases">
        <title>Iningainema tapete sp. nov. (Scytonemataceae, Cyanobacteria) from greenhouses in central Florida (USA) produces two types of nodularin with biosynthetic potential for microcystin-LR and anabaenopeptins.</title>
        <authorList>
            <person name="Berthold D.E."/>
            <person name="Lefler F.W."/>
            <person name="Huang I.-S."/>
            <person name="Abdulla H."/>
            <person name="Zimba P.V."/>
            <person name="Laughinghouse H.D. IV."/>
        </authorList>
    </citation>
    <scope>NUCLEOTIDE SEQUENCE</scope>
    <source>
        <strain evidence="2">BLCCT55</strain>
    </source>
</reference>
<dbReference type="SUPFAM" id="SSF55729">
    <property type="entry name" value="Acyl-CoA N-acyltransferases (Nat)"/>
    <property type="match status" value="1"/>
</dbReference>
<dbReference type="InterPro" id="IPR000182">
    <property type="entry name" value="GNAT_dom"/>
</dbReference>
<gene>
    <name evidence="2" type="ORF">ICL16_44295</name>
</gene>
<dbReference type="Proteomes" id="UP000629098">
    <property type="component" value="Unassembled WGS sequence"/>
</dbReference>
<evidence type="ECO:0000313" key="3">
    <source>
        <dbReference type="Proteomes" id="UP000629098"/>
    </source>
</evidence>
<dbReference type="EMBL" id="JACXAE010000134">
    <property type="protein sequence ID" value="MBD2778886.1"/>
    <property type="molecule type" value="Genomic_DNA"/>
</dbReference>
<dbReference type="GO" id="GO:0016747">
    <property type="term" value="F:acyltransferase activity, transferring groups other than amino-acyl groups"/>
    <property type="evidence" value="ECO:0007669"/>
    <property type="project" value="InterPro"/>
</dbReference>